<evidence type="ECO:0000256" key="3">
    <source>
        <dbReference type="PIRSR" id="PIRSR600407-1"/>
    </source>
</evidence>
<keyword evidence="6" id="KW-0812">Transmembrane</keyword>
<dbReference type="Gene3D" id="3.30.420.150">
    <property type="entry name" value="Exopolyphosphatase. Domain 2"/>
    <property type="match status" value="1"/>
</dbReference>
<evidence type="ECO:0008006" key="8">
    <source>
        <dbReference type="Google" id="ProtNLM"/>
    </source>
</evidence>
<evidence type="ECO:0000256" key="2">
    <source>
        <dbReference type="ARBA" id="ARBA00022801"/>
    </source>
</evidence>
<feature type="transmembrane region" description="Helical" evidence="6">
    <location>
        <begin position="59"/>
        <end position="79"/>
    </location>
</feature>
<dbReference type="PANTHER" id="PTHR11782:SF3">
    <property type="entry name" value="APYRASE 6-RELATED"/>
    <property type="match status" value="1"/>
</dbReference>
<comment type="similarity">
    <text evidence="1 5">Belongs to the GDA1/CD39 NTPase family.</text>
</comment>
<dbReference type="PANTHER" id="PTHR11782">
    <property type="entry name" value="ADENOSINE/GUANOSINE DIPHOSPHATASE"/>
    <property type="match status" value="1"/>
</dbReference>
<evidence type="ECO:0000256" key="4">
    <source>
        <dbReference type="PIRSR" id="PIRSR600407-2"/>
    </source>
</evidence>
<dbReference type="PROSITE" id="PS01238">
    <property type="entry name" value="GDA1_CD39_NTPASE"/>
    <property type="match status" value="1"/>
</dbReference>
<feature type="active site" description="Proton acceptor" evidence="3">
    <location>
        <position position="216"/>
    </location>
</feature>
<dbReference type="GO" id="GO:0017110">
    <property type="term" value="F:nucleoside diphosphate phosphatase activity"/>
    <property type="evidence" value="ECO:0007669"/>
    <property type="project" value="TreeGrafter"/>
</dbReference>
<feature type="transmembrane region" description="Helical" evidence="6">
    <location>
        <begin position="509"/>
        <end position="528"/>
    </location>
</feature>
<reference evidence="7" key="1">
    <citation type="submission" date="2015-03" db="EMBL/GenBank/DDBJ databases">
        <title>A transcriptome of Araucaria cunninghamii, an australian fine timber species.</title>
        <authorList>
            <person name="Jing Yi C.J.Y."/>
            <person name="Yin San L.Y.S."/>
            <person name="Abdul Karim S.S."/>
            <person name="Wan Azmi N.N."/>
            <person name="Hercus R.R."/>
            <person name="Croft L.L."/>
        </authorList>
    </citation>
    <scope>NUCLEOTIDE SEQUENCE</scope>
    <source>
        <strain evidence="7">MI0301</strain>
        <tissue evidence="7">Leaf</tissue>
    </source>
</reference>
<dbReference type="InterPro" id="IPR000407">
    <property type="entry name" value="GDA1_CD39_NTPase"/>
</dbReference>
<evidence type="ECO:0000256" key="5">
    <source>
        <dbReference type="RuleBase" id="RU003833"/>
    </source>
</evidence>
<dbReference type="GO" id="GO:0009134">
    <property type="term" value="P:nucleoside diphosphate catabolic process"/>
    <property type="evidence" value="ECO:0007669"/>
    <property type="project" value="TreeGrafter"/>
</dbReference>
<keyword evidence="6" id="KW-1133">Transmembrane helix</keyword>
<name>A0A0D6QWG0_ARACU</name>
<evidence type="ECO:0000256" key="6">
    <source>
        <dbReference type="SAM" id="Phobius"/>
    </source>
</evidence>
<dbReference type="Pfam" id="PF01150">
    <property type="entry name" value="GDA1_CD39"/>
    <property type="match status" value="1"/>
</dbReference>
<feature type="binding site" evidence="4">
    <location>
        <begin position="246"/>
        <end position="250"/>
    </location>
    <ligand>
        <name>ATP</name>
        <dbReference type="ChEBI" id="CHEBI:30616"/>
    </ligand>
</feature>
<dbReference type="AlphaFoldDB" id="A0A0D6QWG0"/>
<keyword evidence="4" id="KW-0067">ATP-binding</keyword>
<evidence type="ECO:0000313" key="7">
    <source>
        <dbReference type="EMBL" id="JAG94889.1"/>
    </source>
</evidence>
<keyword evidence="4" id="KW-0547">Nucleotide-binding</keyword>
<keyword evidence="6" id="KW-0472">Membrane</keyword>
<protein>
    <recommendedName>
        <fullName evidence="8">Apyrase</fullName>
    </recommendedName>
</protein>
<dbReference type="Gene3D" id="3.30.420.40">
    <property type="match status" value="1"/>
</dbReference>
<sequence>MRRTTSNALRSLAAVESENKMDFPKLQPRAGFLPPHKTQLPPRLFSGGNSSAKQGRGNWWAIVAILIALCALFYLLSVVRGYKFSARFQKFGGYGVVIDAGSTGSRIHVFEYVNEGGIPLVKGGAPSLKTKPGLSAFASTPEQAGESLVELLEFSRKKVPESRRSGTKIFLMATAGLRRLDSETQEKILESCRRVLRLSGFNFKDDWASVITGPDEGLFAWVAANYALGTLGGNPHKTTGIIELGGASAQVTFVPEEPPPPEFLQTLTLGGITYKLYSHSLLHFGQEAAWESLSHMILSGAFKSSLLSAEKGGVLDPCTPKGYTMDSRELLGLPGGLTNEDNGNLFAVHSNGNFSECRNAALALLQEGKDECVYQHCKIGSTFIPELRGKFFATENFFYTSQFFGLVPKASLSDIEKAGQHFCGEDWAVLQEKHHNVEKEELFKYCFSSAYIVALLNGSLGIAMNDERIRFTNQVGTVPIDWALGAFILRMMEDLPLDQPSWSLGEDSLTGFSLIAILVFLGLAAWSLSRWRKPHVKTIYDLEKGRYITTAARVYK</sequence>
<dbReference type="GO" id="GO:0005524">
    <property type="term" value="F:ATP binding"/>
    <property type="evidence" value="ECO:0007669"/>
    <property type="project" value="UniProtKB-KW"/>
</dbReference>
<keyword evidence="2 5" id="KW-0378">Hydrolase</keyword>
<proteinExistence type="inferred from homology"/>
<dbReference type="GO" id="GO:0016020">
    <property type="term" value="C:membrane"/>
    <property type="evidence" value="ECO:0007669"/>
    <property type="project" value="TreeGrafter"/>
</dbReference>
<accession>A0A0D6QWG0</accession>
<organism evidence="7">
    <name type="scientific">Araucaria cunninghamii</name>
    <name type="common">Hoop pine</name>
    <name type="synonym">Moreton Bay pine</name>
    <dbReference type="NCBI Taxonomy" id="56994"/>
    <lineage>
        <taxon>Eukaryota</taxon>
        <taxon>Viridiplantae</taxon>
        <taxon>Streptophyta</taxon>
        <taxon>Embryophyta</taxon>
        <taxon>Tracheophyta</taxon>
        <taxon>Spermatophyta</taxon>
        <taxon>Pinopsida</taxon>
        <taxon>Pinidae</taxon>
        <taxon>Conifers II</taxon>
        <taxon>Araucariales</taxon>
        <taxon>Araucariaceae</taxon>
        <taxon>Araucaria</taxon>
    </lineage>
</organism>
<evidence type="ECO:0000256" key="1">
    <source>
        <dbReference type="ARBA" id="ARBA00009283"/>
    </source>
</evidence>
<dbReference type="EMBL" id="GCKF01042128">
    <property type="protein sequence ID" value="JAG94889.1"/>
    <property type="molecule type" value="Transcribed_RNA"/>
</dbReference>